<evidence type="ECO:0000256" key="7">
    <source>
        <dbReference type="ARBA" id="ARBA00023136"/>
    </source>
</evidence>
<keyword evidence="13" id="KW-1185">Reference proteome</keyword>
<keyword evidence="6 10" id="KW-1133">Transmembrane helix</keyword>
<dbReference type="Pfam" id="PF01569">
    <property type="entry name" value="PAP2"/>
    <property type="match status" value="1"/>
</dbReference>
<evidence type="ECO:0000313" key="13">
    <source>
        <dbReference type="Proteomes" id="UP000501408"/>
    </source>
</evidence>
<feature type="domain" description="Phosphatidic acid phosphatase type 2/haloperoxidase" evidence="11">
    <location>
        <begin position="64"/>
        <end position="166"/>
    </location>
</feature>
<keyword evidence="4 10" id="KW-0812">Transmembrane</keyword>
<protein>
    <recommendedName>
        <fullName evidence="2">undecaprenyl-diphosphate phosphatase</fullName>
        <ecNumber evidence="2">3.6.1.27</ecNumber>
    </recommendedName>
    <alternativeName>
        <fullName evidence="8">Undecaprenyl pyrophosphate phosphatase</fullName>
    </alternativeName>
</protein>
<evidence type="ECO:0000259" key="11">
    <source>
        <dbReference type="SMART" id="SM00014"/>
    </source>
</evidence>
<evidence type="ECO:0000256" key="4">
    <source>
        <dbReference type="ARBA" id="ARBA00022692"/>
    </source>
</evidence>
<dbReference type="RefSeq" id="WP_069591008.1">
    <property type="nucleotide sequence ID" value="NZ_CP050266.1"/>
</dbReference>
<dbReference type="SMART" id="SM00014">
    <property type="entry name" value="acidPPc"/>
    <property type="match status" value="1"/>
</dbReference>
<proteinExistence type="predicted"/>
<reference evidence="12 13" key="1">
    <citation type="submission" date="2020-03" db="EMBL/GenBank/DDBJ databases">
        <title>Genome mining reveals the biosynthetic pathways of PHA and ectoines of the halophilic strain Salinivibrio costicola M318 isolated from fermented shrimp paste.</title>
        <authorList>
            <person name="Doan T.V."/>
            <person name="Tran L.T."/>
            <person name="Trieu T.A."/>
            <person name="Nguyen Q.V."/>
            <person name="Quach T.N."/>
            <person name="Phi T.Q."/>
            <person name="Kumar S."/>
        </authorList>
    </citation>
    <scope>NUCLEOTIDE SEQUENCE [LARGE SCALE GENOMIC DNA]</scope>
    <source>
        <strain evidence="12 13">M318</strain>
    </source>
</reference>
<evidence type="ECO:0000256" key="1">
    <source>
        <dbReference type="ARBA" id="ARBA00004651"/>
    </source>
</evidence>
<comment type="subcellular location">
    <subcellularLocation>
        <location evidence="1">Cell membrane</location>
        <topology evidence="1">Multi-pass membrane protein</topology>
    </subcellularLocation>
</comment>
<feature type="transmembrane region" description="Helical" evidence="10">
    <location>
        <begin position="57"/>
        <end position="79"/>
    </location>
</feature>
<feature type="transmembrane region" description="Helical" evidence="10">
    <location>
        <begin position="110"/>
        <end position="135"/>
    </location>
</feature>
<name>A0ABX6K7A7_SALCS</name>
<dbReference type="InterPro" id="IPR000326">
    <property type="entry name" value="PAP2/HPO"/>
</dbReference>
<evidence type="ECO:0000256" key="8">
    <source>
        <dbReference type="ARBA" id="ARBA00032707"/>
    </source>
</evidence>
<accession>A0ABX6K7A7</accession>
<keyword evidence="3" id="KW-1003">Cell membrane</keyword>
<feature type="transmembrane region" description="Helical" evidence="10">
    <location>
        <begin position="141"/>
        <end position="165"/>
    </location>
</feature>
<keyword evidence="5" id="KW-0378">Hydrolase</keyword>
<keyword evidence="7 10" id="KW-0472">Membrane</keyword>
<evidence type="ECO:0000313" key="12">
    <source>
        <dbReference type="EMBL" id="QIR07407.1"/>
    </source>
</evidence>
<dbReference type="SUPFAM" id="SSF48317">
    <property type="entry name" value="Acid phosphatase/Vanadium-dependent haloperoxidase"/>
    <property type="match status" value="1"/>
</dbReference>
<sequence>MRSFTAIQRFDHTVSYLCLSHRFSAATAKVARVISHSGDGPLYAGIGLAAWWLDGAFGLWLLCTGIVAFAIELPIYWVLKRSFRRARPSQLPAFITPSDLYSMPSGHTAAAFLMASLISTFYPPLATVAFIWAGLIGLSRVLLGVHFVSDILVGAVLGLLCTALAQNITDDLYWMAAST</sequence>
<dbReference type="PANTHER" id="PTHR14969">
    <property type="entry name" value="SPHINGOSINE-1-PHOSPHATE PHOSPHOHYDROLASE"/>
    <property type="match status" value="1"/>
</dbReference>
<evidence type="ECO:0000256" key="2">
    <source>
        <dbReference type="ARBA" id="ARBA00012374"/>
    </source>
</evidence>
<evidence type="ECO:0000256" key="3">
    <source>
        <dbReference type="ARBA" id="ARBA00022475"/>
    </source>
</evidence>
<evidence type="ECO:0000256" key="5">
    <source>
        <dbReference type="ARBA" id="ARBA00022801"/>
    </source>
</evidence>
<dbReference type="PANTHER" id="PTHR14969:SF62">
    <property type="entry name" value="DECAPRENYLPHOSPHORYL-5-PHOSPHORIBOSE PHOSPHATASE RV3807C-RELATED"/>
    <property type="match status" value="1"/>
</dbReference>
<gene>
    <name evidence="12" type="ORF">HBA18_11775</name>
</gene>
<evidence type="ECO:0000256" key="9">
    <source>
        <dbReference type="ARBA" id="ARBA00047594"/>
    </source>
</evidence>
<dbReference type="EMBL" id="CP050266">
    <property type="protein sequence ID" value="QIR07407.1"/>
    <property type="molecule type" value="Genomic_DNA"/>
</dbReference>
<dbReference type="Gene3D" id="1.20.144.10">
    <property type="entry name" value="Phosphatidic acid phosphatase type 2/haloperoxidase"/>
    <property type="match status" value="1"/>
</dbReference>
<comment type="catalytic activity">
    <reaction evidence="9">
        <text>di-trans,octa-cis-undecaprenyl diphosphate + H2O = di-trans,octa-cis-undecaprenyl phosphate + phosphate + H(+)</text>
        <dbReference type="Rhea" id="RHEA:28094"/>
        <dbReference type="ChEBI" id="CHEBI:15377"/>
        <dbReference type="ChEBI" id="CHEBI:15378"/>
        <dbReference type="ChEBI" id="CHEBI:43474"/>
        <dbReference type="ChEBI" id="CHEBI:58405"/>
        <dbReference type="ChEBI" id="CHEBI:60392"/>
        <dbReference type="EC" id="3.6.1.27"/>
    </reaction>
</comment>
<evidence type="ECO:0000256" key="6">
    <source>
        <dbReference type="ARBA" id="ARBA00022989"/>
    </source>
</evidence>
<evidence type="ECO:0000256" key="10">
    <source>
        <dbReference type="SAM" id="Phobius"/>
    </source>
</evidence>
<dbReference type="Proteomes" id="UP000501408">
    <property type="component" value="Chromosome 1"/>
</dbReference>
<dbReference type="InterPro" id="IPR036938">
    <property type="entry name" value="PAP2/HPO_sf"/>
</dbReference>
<organism evidence="12 13">
    <name type="scientific">Salinivibrio costicola</name>
    <name type="common">Vibrio costicola</name>
    <dbReference type="NCBI Taxonomy" id="51367"/>
    <lineage>
        <taxon>Bacteria</taxon>
        <taxon>Pseudomonadati</taxon>
        <taxon>Pseudomonadota</taxon>
        <taxon>Gammaproteobacteria</taxon>
        <taxon>Vibrionales</taxon>
        <taxon>Vibrionaceae</taxon>
        <taxon>Salinivibrio</taxon>
    </lineage>
</organism>
<dbReference type="CDD" id="cd01610">
    <property type="entry name" value="PAP2_like"/>
    <property type="match status" value="1"/>
</dbReference>
<dbReference type="EC" id="3.6.1.27" evidence="2"/>